<name>A0A7I7RV79_9MYCO</name>
<organism evidence="1 2">
    <name type="scientific">Mycolicibacterium arabiense</name>
    <dbReference type="NCBI Taxonomy" id="1286181"/>
    <lineage>
        <taxon>Bacteria</taxon>
        <taxon>Bacillati</taxon>
        <taxon>Actinomycetota</taxon>
        <taxon>Actinomycetes</taxon>
        <taxon>Mycobacteriales</taxon>
        <taxon>Mycobacteriaceae</taxon>
        <taxon>Mycolicibacterium</taxon>
    </lineage>
</organism>
<geneLocation type="plasmid" evidence="2">
    <name>pjcm18538 dna</name>
</geneLocation>
<dbReference type="EMBL" id="AP022593">
    <property type="protein sequence ID" value="BBY47869.1"/>
    <property type="molecule type" value="Genomic_DNA"/>
</dbReference>
<reference evidence="1 2" key="1">
    <citation type="journal article" date="2019" name="Emerg. Microbes Infect.">
        <title>Comprehensive subspecies identification of 175 nontuberculous mycobacteria species based on 7547 genomic profiles.</title>
        <authorList>
            <person name="Matsumoto Y."/>
            <person name="Kinjo T."/>
            <person name="Motooka D."/>
            <person name="Nabeya D."/>
            <person name="Jung N."/>
            <person name="Uechi K."/>
            <person name="Horii T."/>
            <person name="Iida T."/>
            <person name="Fujita J."/>
            <person name="Nakamura S."/>
        </authorList>
    </citation>
    <scope>NUCLEOTIDE SEQUENCE [LARGE SCALE GENOMIC DNA]</scope>
    <source>
        <strain evidence="1 2">JCM 18538</strain>
    </source>
</reference>
<dbReference type="Proteomes" id="UP000467428">
    <property type="component" value="Chromosome"/>
</dbReference>
<accession>A0A7I7RV79</accession>
<evidence type="ECO:0000313" key="1">
    <source>
        <dbReference type="EMBL" id="BBY47869.1"/>
    </source>
</evidence>
<keyword evidence="2" id="KW-1185">Reference proteome</keyword>
<dbReference type="KEGG" id="marz:MARA_13370"/>
<sequence length="216" mass="22756">MGGNVSGTKDAIGVYASTRRQLRGIAESLVAGPQYRAAGTIRLAVRPDGFAATALPLSVHATEFTWQDDSAPLTGPVGAIAAAAGVDYGPPVGVYDLRDPLPADAELDIDPGAAELLHRCLYAGGFALKQALPEEHPVLWPEHFDVSVTEAEVNYGVSAGDEQHPLPYAYVGPWTPRTGAFWNAPFGALRPLNPGHDVDRLAEEIAGFFAEGRATA</sequence>
<dbReference type="AlphaFoldDB" id="A0A7I7RV79"/>
<gene>
    <name evidence="1" type="ORF">MARA_13370</name>
</gene>
<protein>
    <submittedName>
        <fullName evidence="1">Uncharacterized protein</fullName>
    </submittedName>
</protein>
<proteinExistence type="predicted"/>
<evidence type="ECO:0000313" key="2">
    <source>
        <dbReference type="Proteomes" id="UP000467428"/>
    </source>
</evidence>